<dbReference type="InterPro" id="IPR002347">
    <property type="entry name" value="SDR_fam"/>
</dbReference>
<dbReference type="PANTHER" id="PTHR48107:SF16">
    <property type="entry name" value="NADPH-DEPENDENT ALDEHYDE REDUCTASE 1, CHLOROPLASTIC"/>
    <property type="match status" value="1"/>
</dbReference>
<dbReference type="InterPro" id="IPR036291">
    <property type="entry name" value="NAD(P)-bd_dom_sf"/>
</dbReference>
<evidence type="ECO:0000313" key="4">
    <source>
        <dbReference type="EMBL" id="MBC9933701.1"/>
    </source>
</evidence>
<evidence type="ECO:0000256" key="2">
    <source>
        <dbReference type="ARBA" id="ARBA00023002"/>
    </source>
</evidence>
<name>A0ABR7TWE3_9BACT</name>
<dbReference type="PANTHER" id="PTHR48107">
    <property type="entry name" value="NADPH-DEPENDENT ALDEHYDE REDUCTASE-LIKE PROTEIN, CHLOROPLASTIC-RELATED"/>
    <property type="match status" value="1"/>
</dbReference>
<feature type="compositionally biased region" description="Basic and acidic residues" evidence="3">
    <location>
        <begin position="26"/>
        <end position="36"/>
    </location>
</feature>
<dbReference type="PRINTS" id="PR00080">
    <property type="entry name" value="SDRFAMILY"/>
</dbReference>
<comment type="similarity">
    <text evidence="1">Belongs to the short-chain dehydrogenases/reductases (SDR) family.</text>
</comment>
<evidence type="ECO:0000256" key="1">
    <source>
        <dbReference type="ARBA" id="ARBA00006484"/>
    </source>
</evidence>
<dbReference type="Proteomes" id="UP000659124">
    <property type="component" value="Unassembled WGS sequence"/>
</dbReference>
<proteinExistence type="inferred from homology"/>
<dbReference type="SUPFAM" id="SSF51735">
    <property type="entry name" value="NAD(P)-binding Rossmann-fold domains"/>
    <property type="match status" value="1"/>
</dbReference>
<dbReference type="InterPro" id="IPR020904">
    <property type="entry name" value="Sc_DH/Rdtase_CS"/>
</dbReference>
<dbReference type="PROSITE" id="PS00061">
    <property type="entry name" value="ADH_SHORT"/>
    <property type="match status" value="1"/>
</dbReference>
<dbReference type="Gene3D" id="3.40.50.720">
    <property type="entry name" value="NAD(P)-binding Rossmann-like Domain"/>
    <property type="match status" value="1"/>
</dbReference>
<gene>
    <name evidence="4" type="ORF">ICL07_25145</name>
</gene>
<evidence type="ECO:0000313" key="5">
    <source>
        <dbReference type="Proteomes" id="UP000659124"/>
    </source>
</evidence>
<accession>A0ABR7TWE3</accession>
<dbReference type="EMBL" id="JACVFC010000004">
    <property type="protein sequence ID" value="MBC9933701.1"/>
    <property type="molecule type" value="Genomic_DNA"/>
</dbReference>
<organism evidence="4 5">
    <name type="scientific">Chitinophaga qingshengii</name>
    <dbReference type="NCBI Taxonomy" id="1569794"/>
    <lineage>
        <taxon>Bacteria</taxon>
        <taxon>Pseudomonadati</taxon>
        <taxon>Bacteroidota</taxon>
        <taxon>Chitinophagia</taxon>
        <taxon>Chitinophagales</taxon>
        <taxon>Chitinophagaceae</taxon>
        <taxon>Chitinophaga</taxon>
    </lineage>
</organism>
<dbReference type="Pfam" id="PF13561">
    <property type="entry name" value="adh_short_C2"/>
    <property type="match status" value="1"/>
</dbReference>
<evidence type="ECO:0000256" key="3">
    <source>
        <dbReference type="SAM" id="MobiDB-lite"/>
    </source>
</evidence>
<dbReference type="CDD" id="cd05355">
    <property type="entry name" value="SDR_c1"/>
    <property type="match status" value="1"/>
</dbReference>
<protein>
    <submittedName>
        <fullName evidence="4">SDR family oxidoreductase</fullName>
    </submittedName>
</protein>
<keyword evidence="2" id="KW-0560">Oxidoreductase</keyword>
<dbReference type="RefSeq" id="WP_188090825.1">
    <property type="nucleotide sequence ID" value="NZ_JACVFC010000004.1"/>
</dbReference>
<dbReference type="PRINTS" id="PR00081">
    <property type="entry name" value="GDHRDH"/>
</dbReference>
<feature type="region of interest" description="Disordered" evidence="3">
    <location>
        <begin position="1"/>
        <end position="38"/>
    </location>
</feature>
<keyword evidence="5" id="KW-1185">Reference proteome</keyword>
<comment type="caution">
    <text evidence="4">The sequence shown here is derived from an EMBL/GenBank/DDBJ whole genome shotgun (WGS) entry which is preliminary data.</text>
</comment>
<reference evidence="4 5" key="1">
    <citation type="submission" date="2020-09" db="EMBL/GenBank/DDBJ databases">
        <title>Genome sequences of type strains of Chitinophaga qingshengii and Chitinophaga varians.</title>
        <authorList>
            <person name="Kittiwongwattana C."/>
        </authorList>
    </citation>
    <scope>NUCLEOTIDE SEQUENCE [LARGE SCALE GENOMIC DNA]</scope>
    <source>
        <strain evidence="4 5">JCM 30026</strain>
    </source>
</reference>
<sequence>MQKSHPKKTVRPAQQQPRQPGLETEMDPRPVFDKKQPVKGSLQGKVAVITGGDSGIGRAVAVAFAREGADVAIAYFDEKEDAGITAKEVKRYGRQCLTIAGDVREENHCRDIIRKVIKQFKKLDIVVNNAAVQYPQAGLEDITAEQLHKTFETNIYPHFYLTKAALPHLLQGGSIICTTSVTAYRGSSHLIDYAATKGAIVSFIRSLSASLTEKGIRVNGVAPGPIWTPLIPATFKPEEVSEFGSDVPLKRAGQPVEVAPCYVFLASDAAAYITGQILHPNGGEIVNG</sequence>
<dbReference type="NCBIfam" id="NF005214">
    <property type="entry name" value="PRK06701.1"/>
    <property type="match status" value="1"/>
</dbReference>
<feature type="compositionally biased region" description="Basic residues" evidence="3">
    <location>
        <begin position="1"/>
        <end position="10"/>
    </location>
</feature>